<sequence>MEAEIILEKLMSYFNVINYSELAQKIGVAQQNISKWKSRNSVSAIKIKCRELGIYNEIFGDLNSNTIINITSEVNQAAKEINEVDIDETTLLLFKEAYQKAKNSDNIKGLRVYLMDFQEFQKVEKITINELKDLFENMLTESKK</sequence>
<dbReference type="GO" id="GO:0045892">
    <property type="term" value="P:negative regulation of DNA-templated transcription"/>
    <property type="evidence" value="ECO:0007669"/>
    <property type="project" value="InterPro"/>
</dbReference>
<dbReference type="RefSeq" id="WP_129014374.1">
    <property type="nucleotide sequence ID" value="NZ_CBCSEI010000019.1"/>
</dbReference>
<reference evidence="1 2" key="1">
    <citation type="submission" date="2017-09" db="EMBL/GenBank/DDBJ databases">
        <title>Genomics of the genus Arcobacter.</title>
        <authorList>
            <person name="Perez-Cataluna A."/>
            <person name="Figueras M.J."/>
            <person name="Salas-Masso N."/>
        </authorList>
    </citation>
    <scope>NUCLEOTIDE SEQUENCE [LARGE SCALE GENOMIC DNA]</scope>
    <source>
        <strain evidence="1 2">CECT 7834</strain>
    </source>
</reference>
<name>A0A6M8NGN9_9BACT</name>
<organism evidence="1 2">
    <name type="scientific">Arcobacter cloacae</name>
    <dbReference type="NCBI Taxonomy" id="1054034"/>
    <lineage>
        <taxon>Bacteria</taxon>
        <taxon>Pseudomonadati</taxon>
        <taxon>Campylobacterota</taxon>
        <taxon>Epsilonproteobacteria</taxon>
        <taxon>Campylobacterales</taxon>
        <taxon>Arcobacteraceae</taxon>
        <taxon>Arcobacter</taxon>
    </lineage>
</organism>
<dbReference type="GO" id="GO:0003677">
    <property type="term" value="F:DNA binding"/>
    <property type="evidence" value="ECO:0007669"/>
    <property type="project" value="InterPro"/>
</dbReference>
<proteinExistence type="predicted"/>
<gene>
    <name evidence="1" type="ORF">CP963_11775</name>
</gene>
<evidence type="ECO:0000313" key="2">
    <source>
        <dbReference type="Proteomes" id="UP000290378"/>
    </source>
</evidence>
<dbReference type="EMBL" id="NXII01000022">
    <property type="protein sequence ID" value="RXI37927.1"/>
    <property type="molecule type" value="Genomic_DNA"/>
</dbReference>
<keyword evidence="2" id="KW-1185">Reference proteome</keyword>
<comment type="caution">
    <text evidence="1">The sequence shown here is derived from an EMBL/GenBank/DDBJ whole genome shotgun (WGS) entry which is preliminary data.</text>
</comment>
<protein>
    <submittedName>
        <fullName evidence="1">Uncharacterized protein</fullName>
    </submittedName>
</protein>
<dbReference type="Gene3D" id="1.10.260.40">
    <property type="entry name" value="lambda repressor-like DNA-binding domains"/>
    <property type="match status" value="1"/>
</dbReference>
<dbReference type="InterPro" id="IPR010744">
    <property type="entry name" value="Phage_CI_N"/>
</dbReference>
<accession>A0A6M8NGN9</accession>
<dbReference type="Proteomes" id="UP000290378">
    <property type="component" value="Unassembled WGS sequence"/>
</dbReference>
<dbReference type="InterPro" id="IPR010982">
    <property type="entry name" value="Lambda_DNA-bd_dom_sf"/>
</dbReference>
<evidence type="ECO:0000313" key="1">
    <source>
        <dbReference type="EMBL" id="RXI37927.1"/>
    </source>
</evidence>
<dbReference type="AlphaFoldDB" id="A0A6M8NGN9"/>
<dbReference type="Pfam" id="PF07022">
    <property type="entry name" value="Phage_CI_repr"/>
    <property type="match status" value="1"/>
</dbReference>